<name>A0A0H5DPS1_9BACT</name>
<dbReference type="InterPro" id="IPR054498">
    <property type="entry name" value="2H-SAK"/>
</dbReference>
<dbReference type="RefSeq" id="WP_239414280.1">
    <property type="nucleotide sequence ID" value="NZ_CWGJ01000001.1"/>
</dbReference>
<protein>
    <submittedName>
        <fullName evidence="3">Conserved putative secreted protein</fullName>
    </submittedName>
</protein>
<reference evidence="4" key="1">
    <citation type="submission" date="2015-06" db="EMBL/GenBank/DDBJ databases">
        <authorList>
            <person name="Bertelli C."/>
        </authorList>
    </citation>
    <scope>NUCLEOTIDE SEQUENCE [LARGE SCALE GENOMIC DNA]</scope>
    <source>
        <strain evidence="4">CRIB-30</strain>
    </source>
</reference>
<proteinExistence type="predicted"/>
<organism evidence="3 4">
    <name type="scientific">Estrella lausannensis</name>
    <dbReference type="NCBI Taxonomy" id="483423"/>
    <lineage>
        <taxon>Bacteria</taxon>
        <taxon>Pseudomonadati</taxon>
        <taxon>Chlamydiota</taxon>
        <taxon>Chlamydiia</taxon>
        <taxon>Parachlamydiales</taxon>
        <taxon>Candidatus Criblamydiaceae</taxon>
        <taxon>Estrella</taxon>
    </lineage>
</organism>
<evidence type="ECO:0000259" key="2">
    <source>
        <dbReference type="Pfam" id="PF22547"/>
    </source>
</evidence>
<evidence type="ECO:0000313" key="3">
    <source>
        <dbReference type="EMBL" id="CRX37499.1"/>
    </source>
</evidence>
<accession>A0A0H5DPS1</accession>
<dbReference type="Proteomes" id="UP000220251">
    <property type="component" value="Unassembled WGS sequence"/>
</dbReference>
<sequence length="173" mass="19666">MKVFFRCVLLALVLLLSPSPVLSAPGPALIEKSLSFEEIAQLARETLPQEGVLIRKSDGYVYVKVDDRYIHDLFPLLGVEGSGFVKAPYFRSRQAPGAHISVFYKDEHVDPDEIGKVFHFTVKNVAIVENRQARYIVLQVESKELENLRIRYGLRPLLHGHAYHITIAKQNIR</sequence>
<evidence type="ECO:0000313" key="4">
    <source>
        <dbReference type="Proteomes" id="UP000220251"/>
    </source>
</evidence>
<evidence type="ECO:0000256" key="1">
    <source>
        <dbReference type="SAM" id="SignalP"/>
    </source>
</evidence>
<gene>
    <name evidence="3" type="ORF">ELAC_0137</name>
</gene>
<dbReference type="AlphaFoldDB" id="A0A0H5DPS1"/>
<feature type="signal peptide" evidence="1">
    <location>
        <begin position="1"/>
        <end position="23"/>
    </location>
</feature>
<keyword evidence="4" id="KW-1185">Reference proteome</keyword>
<keyword evidence="1" id="KW-0732">Signal</keyword>
<dbReference type="EMBL" id="CWGJ01000001">
    <property type="protein sequence ID" value="CRX37499.1"/>
    <property type="molecule type" value="Genomic_DNA"/>
</dbReference>
<dbReference type="Pfam" id="PF22547">
    <property type="entry name" value="2H-SAK"/>
    <property type="match status" value="1"/>
</dbReference>
<feature type="chain" id="PRO_5005217775" evidence="1">
    <location>
        <begin position="24"/>
        <end position="173"/>
    </location>
</feature>
<feature type="domain" description="Swiss Army Knife 2H phosphoesterase" evidence="2">
    <location>
        <begin position="62"/>
        <end position="170"/>
    </location>
</feature>